<reference evidence="6" key="1">
    <citation type="submission" date="2022-07" db="EMBL/GenBank/DDBJ databases">
        <title>Phylogenomic reconstructions and comparative analyses of Kickxellomycotina fungi.</title>
        <authorList>
            <person name="Reynolds N.K."/>
            <person name="Stajich J.E."/>
            <person name="Barry K."/>
            <person name="Grigoriev I.V."/>
            <person name="Crous P."/>
            <person name="Smith M.E."/>
        </authorList>
    </citation>
    <scope>NUCLEOTIDE SEQUENCE</scope>
    <source>
        <strain evidence="6">NRRL 3115</strain>
    </source>
</reference>
<dbReference type="SUPFAM" id="SSF75689">
    <property type="entry name" value="Zinc-binding domain of translation initiation factor 2 beta"/>
    <property type="match status" value="1"/>
</dbReference>
<protein>
    <submittedName>
        <fullName evidence="6">Translation initiation factor eIF-2 beta subunit</fullName>
    </submittedName>
</protein>
<keyword evidence="2 6" id="KW-0396">Initiation factor</keyword>
<name>A0A9W8G3G3_9FUNG</name>
<feature type="compositionally biased region" description="Acidic residues" evidence="4">
    <location>
        <begin position="88"/>
        <end position="106"/>
    </location>
</feature>
<dbReference type="AlphaFoldDB" id="A0A9W8G3G3"/>
<feature type="region of interest" description="Disordered" evidence="4">
    <location>
        <begin position="36"/>
        <end position="106"/>
    </location>
</feature>
<dbReference type="GO" id="GO:0005850">
    <property type="term" value="C:eukaryotic translation initiation factor 2 complex"/>
    <property type="evidence" value="ECO:0007669"/>
    <property type="project" value="TreeGrafter"/>
</dbReference>
<evidence type="ECO:0000313" key="7">
    <source>
        <dbReference type="Proteomes" id="UP001151518"/>
    </source>
</evidence>
<dbReference type="InterPro" id="IPR016189">
    <property type="entry name" value="Transl_init_fac_IF2/IF5_N"/>
</dbReference>
<organism evidence="6 7">
    <name type="scientific">Coemansia spiralis</name>
    <dbReference type="NCBI Taxonomy" id="417178"/>
    <lineage>
        <taxon>Eukaryota</taxon>
        <taxon>Fungi</taxon>
        <taxon>Fungi incertae sedis</taxon>
        <taxon>Zoopagomycota</taxon>
        <taxon>Kickxellomycotina</taxon>
        <taxon>Kickxellomycetes</taxon>
        <taxon>Kickxellales</taxon>
        <taxon>Kickxellaceae</taxon>
        <taxon>Coemansia</taxon>
    </lineage>
</organism>
<keyword evidence="3" id="KW-0648">Protein biosynthesis</keyword>
<comment type="similarity">
    <text evidence="1">Belongs to the eIF-2-beta/eIF-5 family.</text>
</comment>
<dbReference type="PANTHER" id="PTHR23001">
    <property type="entry name" value="EUKARYOTIC TRANSLATION INITIATION FACTOR"/>
    <property type="match status" value="1"/>
</dbReference>
<dbReference type="InterPro" id="IPR002735">
    <property type="entry name" value="Transl_init_fac_IF2/IF5_dom"/>
</dbReference>
<accession>A0A9W8G3G3</accession>
<feature type="compositionally biased region" description="Basic and acidic residues" evidence="4">
    <location>
        <begin position="1"/>
        <end position="14"/>
    </location>
</feature>
<feature type="region of interest" description="Disordered" evidence="4">
    <location>
        <begin position="1"/>
        <end position="24"/>
    </location>
</feature>
<dbReference type="PANTHER" id="PTHR23001:SF3">
    <property type="entry name" value="EUKARYOTIC TRANSLATION INITIATION FACTOR 2 SUBUNIT 2"/>
    <property type="match status" value="1"/>
</dbReference>
<evidence type="ECO:0000256" key="1">
    <source>
        <dbReference type="ARBA" id="ARBA00010397"/>
    </source>
</evidence>
<evidence type="ECO:0000256" key="3">
    <source>
        <dbReference type="ARBA" id="ARBA00022917"/>
    </source>
</evidence>
<dbReference type="Gene3D" id="3.30.30.170">
    <property type="match status" value="1"/>
</dbReference>
<comment type="caution">
    <text evidence="6">The sequence shown here is derived from an EMBL/GenBank/DDBJ whole genome shotgun (WGS) entry which is preliminary data.</text>
</comment>
<evidence type="ECO:0000256" key="2">
    <source>
        <dbReference type="ARBA" id="ARBA00022540"/>
    </source>
</evidence>
<dbReference type="Pfam" id="PF01873">
    <property type="entry name" value="eIF-5_eIF-2B"/>
    <property type="match status" value="1"/>
</dbReference>
<dbReference type="InterPro" id="IPR016190">
    <property type="entry name" value="Transl_init_fac_IF2/IF5_Zn-bd"/>
</dbReference>
<dbReference type="GO" id="GO:0001731">
    <property type="term" value="P:formation of translation preinitiation complex"/>
    <property type="evidence" value="ECO:0007669"/>
    <property type="project" value="TreeGrafter"/>
</dbReference>
<dbReference type="FunFam" id="3.30.30.170:FF:000001">
    <property type="entry name" value="Eukaryotic translation initiation factor 2 subunit"/>
    <property type="match status" value="1"/>
</dbReference>
<evidence type="ECO:0000256" key="4">
    <source>
        <dbReference type="SAM" id="MobiDB-lite"/>
    </source>
</evidence>
<evidence type="ECO:0000313" key="6">
    <source>
        <dbReference type="EMBL" id="KAJ2678021.1"/>
    </source>
</evidence>
<dbReference type="SUPFAM" id="SSF100966">
    <property type="entry name" value="Translation initiation factor 2 beta, aIF2beta, N-terminal domain"/>
    <property type="match status" value="1"/>
</dbReference>
<feature type="domain" description="Translation initiation factor IF2/IF5" evidence="5">
    <location>
        <begin position="179"/>
        <end position="288"/>
    </location>
</feature>
<dbReference type="Proteomes" id="UP001151518">
    <property type="component" value="Unassembled WGS sequence"/>
</dbReference>
<dbReference type="GO" id="GO:0003729">
    <property type="term" value="F:mRNA binding"/>
    <property type="evidence" value="ECO:0007669"/>
    <property type="project" value="TreeGrafter"/>
</dbReference>
<evidence type="ECO:0000259" key="5">
    <source>
        <dbReference type="SMART" id="SM00653"/>
    </source>
</evidence>
<dbReference type="SMART" id="SM00653">
    <property type="entry name" value="eIF2B_5"/>
    <property type="match status" value="1"/>
</dbReference>
<dbReference type="GO" id="GO:0003743">
    <property type="term" value="F:translation initiation factor activity"/>
    <property type="evidence" value="ECO:0007669"/>
    <property type="project" value="UniProtKB-KW"/>
</dbReference>
<dbReference type="OrthoDB" id="10255414at2759"/>
<gene>
    <name evidence="6" type="primary">SUI3</name>
    <name evidence="6" type="ORF">GGI25_002664</name>
</gene>
<dbReference type="EMBL" id="JANBTW010000025">
    <property type="protein sequence ID" value="KAJ2678021.1"/>
    <property type="molecule type" value="Genomic_DNA"/>
</dbReference>
<sequence>MGDTELEKKLRDVNLDEANPPAEDVDFDFTMLKKKKKSKKISLDDLDENAEDAAEPEVEEGEGDDAAEDDFSNLKKKKKKSKSKTVSFDDEDDDVDAEDNEKDDDAFDMGKMKKKRKSKKSLAAFEAELGGEFANETSTSADKSGDSWIGTDRDYTYPELLGRFYKVLRENNMEATGEKRKYTIDLPQVVRDGNKRTVFANVMDIAKRMHRTPDHVIRYLYAELGTTGSIDGSERLVIKGRFQQTQIANLIRRYIKEYVTCKTCRSGETSLTKEGSLNFIKCESCGSTRSVAPIKTGFQAASKEKRRSERAAQAA</sequence>
<proteinExistence type="inferred from homology"/>
<feature type="compositionally biased region" description="Acidic residues" evidence="4">
    <location>
        <begin position="44"/>
        <end position="71"/>
    </location>
</feature>
<dbReference type="GO" id="GO:0031369">
    <property type="term" value="F:translation initiation factor binding"/>
    <property type="evidence" value="ECO:0007669"/>
    <property type="project" value="TreeGrafter"/>
</dbReference>
<feature type="compositionally biased region" description="Basic residues" evidence="4">
    <location>
        <begin position="74"/>
        <end position="83"/>
    </location>
</feature>
<dbReference type="InterPro" id="IPR045196">
    <property type="entry name" value="IF2/IF5"/>
</dbReference>